<feature type="transmembrane region" description="Helical" evidence="9">
    <location>
        <begin position="84"/>
        <end position="103"/>
    </location>
</feature>
<proteinExistence type="inferred from homology"/>
<dbReference type="PANTHER" id="PTHR11562">
    <property type="entry name" value="CATION EFFLUX PROTEIN/ ZINC TRANSPORTER"/>
    <property type="match status" value="1"/>
</dbReference>
<dbReference type="InterPro" id="IPR036837">
    <property type="entry name" value="Cation_efflux_CTD_sf"/>
</dbReference>
<reference evidence="13" key="1">
    <citation type="submission" date="2019-02" db="EMBL/GenBank/DDBJ databases">
        <title>Deep-cultivation of Planctomycetes and their phenomic and genomic characterization uncovers novel biology.</title>
        <authorList>
            <person name="Wiegand S."/>
            <person name="Jogler M."/>
            <person name="Boedeker C."/>
            <person name="Pinto D."/>
            <person name="Vollmers J."/>
            <person name="Rivas-Marin E."/>
            <person name="Kohn T."/>
            <person name="Peeters S.H."/>
            <person name="Heuer A."/>
            <person name="Rast P."/>
            <person name="Oberbeckmann S."/>
            <person name="Bunk B."/>
            <person name="Jeske O."/>
            <person name="Meyerdierks A."/>
            <person name="Storesund J.E."/>
            <person name="Kallscheuer N."/>
            <person name="Luecker S."/>
            <person name="Lage O.M."/>
            <person name="Pohl T."/>
            <person name="Merkel B.J."/>
            <person name="Hornburger P."/>
            <person name="Mueller R.-W."/>
            <person name="Bruemmer F."/>
            <person name="Labrenz M."/>
            <person name="Spormann A.M."/>
            <person name="Op den Camp H."/>
            <person name="Overmann J."/>
            <person name="Amann R."/>
            <person name="Jetten M.S.M."/>
            <person name="Mascher T."/>
            <person name="Medema M.H."/>
            <person name="Devos D.P."/>
            <person name="Kaster A.-K."/>
            <person name="Ovreas L."/>
            <person name="Rohde M."/>
            <person name="Galperin M.Y."/>
            <person name="Jogler C."/>
        </authorList>
    </citation>
    <scope>NUCLEOTIDE SEQUENCE [LARGE SCALE GENOMIC DNA]</scope>
    <source>
        <strain evidence="13">Pan97</strain>
    </source>
</reference>
<evidence type="ECO:0000256" key="3">
    <source>
        <dbReference type="ARBA" id="ARBA00022448"/>
    </source>
</evidence>
<evidence type="ECO:0000256" key="9">
    <source>
        <dbReference type="SAM" id="Phobius"/>
    </source>
</evidence>
<dbReference type="AlphaFoldDB" id="A0A518C5S7"/>
<dbReference type="KEGG" id="bvo:Pan97_15890"/>
<evidence type="ECO:0000313" key="13">
    <source>
        <dbReference type="Proteomes" id="UP000318626"/>
    </source>
</evidence>
<feature type="transmembrane region" description="Helical" evidence="9">
    <location>
        <begin position="115"/>
        <end position="139"/>
    </location>
</feature>
<dbReference type="OrthoDB" id="9809646at2"/>
<dbReference type="GO" id="GO:0005385">
    <property type="term" value="F:zinc ion transmembrane transporter activity"/>
    <property type="evidence" value="ECO:0007669"/>
    <property type="project" value="TreeGrafter"/>
</dbReference>
<evidence type="ECO:0000256" key="6">
    <source>
        <dbReference type="ARBA" id="ARBA00022989"/>
    </source>
</evidence>
<dbReference type="GO" id="GO:0005886">
    <property type="term" value="C:plasma membrane"/>
    <property type="evidence" value="ECO:0007669"/>
    <property type="project" value="TreeGrafter"/>
</dbReference>
<keyword evidence="13" id="KW-1185">Reference proteome</keyword>
<protein>
    <submittedName>
        <fullName evidence="12">Cadmium, cobalt and zinc/H(+)-K(+) antiporter</fullName>
    </submittedName>
</protein>
<evidence type="ECO:0000259" key="11">
    <source>
        <dbReference type="Pfam" id="PF16916"/>
    </source>
</evidence>
<dbReference type="EMBL" id="CP036289">
    <property type="protein sequence ID" value="QDU74579.1"/>
    <property type="molecule type" value="Genomic_DNA"/>
</dbReference>
<evidence type="ECO:0000313" key="12">
    <source>
        <dbReference type="EMBL" id="QDU74579.1"/>
    </source>
</evidence>
<sequence>MAHDHIHATPADLGPAFRWAVGLNTAYVLVEATAGFLTGSLALIADAAHNLTDVAGLLTAWGAAVLAKRAGTVAYTFGYGRATILAAMLNAVAILIGVVLVIWEAAHRFQAVVEVPGLTILLVAMVGIGVNTGSALLFIKSQKEDLNAKGAYLHMAADAAVSGAVVLAAAGIMLTGWQWLDPAVAIAVSVLIAWTAWGLLRDSLRLELDGVPEAIDRQAVADWLGGQEGVSNVHDLHIWALSTTRTAMAVHLVWDGADPDGFLDHVADELEHGFGIAHATVQLEQVACERAGSCLVT</sequence>
<keyword evidence="6 9" id="KW-1133">Transmembrane helix</keyword>
<comment type="similarity">
    <text evidence="2">Belongs to the cation diffusion facilitator (CDF) transporter (TC 2.A.4) family. SLC30A subfamily.</text>
</comment>
<feature type="transmembrane region" description="Helical" evidence="9">
    <location>
        <begin position="151"/>
        <end position="177"/>
    </location>
</feature>
<dbReference type="NCBIfam" id="TIGR01297">
    <property type="entry name" value="CDF"/>
    <property type="match status" value="1"/>
</dbReference>
<keyword evidence="7" id="KW-0406">Ion transport</keyword>
<evidence type="ECO:0000256" key="4">
    <source>
        <dbReference type="ARBA" id="ARBA00022692"/>
    </source>
</evidence>
<dbReference type="InterPro" id="IPR027469">
    <property type="entry name" value="Cation_efflux_TMD_sf"/>
</dbReference>
<dbReference type="Pfam" id="PF16916">
    <property type="entry name" value="ZT_dimer"/>
    <property type="match status" value="1"/>
</dbReference>
<dbReference type="InterPro" id="IPR002524">
    <property type="entry name" value="Cation_efflux"/>
</dbReference>
<dbReference type="SUPFAM" id="SSF160240">
    <property type="entry name" value="Cation efflux protein cytoplasmic domain-like"/>
    <property type="match status" value="1"/>
</dbReference>
<keyword evidence="5" id="KW-0862">Zinc</keyword>
<dbReference type="PANTHER" id="PTHR11562:SF17">
    <property type="entry name" value="RE54080P-RELATED"/>
    <property type="match status" value="1"/>
</dbReference>
<dbReference type="Gene3D" id="1.20.1510.10">
    <property type="entry name" value="Cation efflux protein transmembrane domain"/>
    <property type="match status" value="1"/>
</dbReference>
<feature type="domain" description="Cation efflux protein transmembrane" evidence="10">
    <location>
        <begin position="20"/>
        <end position="205"/>
    </location>
</feature>
<dbReference type="Pfam" id="PF01545">
    <property type="entry name" value="Cation_efflux"/>
    <property type="match status" value="1"/>
</dbReference>
<organism evidence="12 13">
    <name type="scientific">Bremerella volcania</name>
    <dbReference type="NCBI Taxonomy" id="2527984"/>
    <lineage>
        <taxon>Bacteria</taxon>
        <taxon>Pseudomonadati</taxon>
        <taxon>Planctomycetota</taxon>
        <taxon>Planctomycetia</taxon>
        <taxon>Pirellulales</taxon>
        <taxon>Pirellulaceae</taxon>
        <taxon>Bremerella</taxon>
    </lineage>
</organism>
<evidence type="ECO:0000256" key="7">
    <source>
        <dbReference type="ARBA" id="ARBA00023065"/>
    </source>
</evidence>
<accession>A0A518C5S7</accession>
<feature type="transmembrane region" description="Helical" evidence="9">
    <location>
        <begin position="183"/>
        <end position="200"/>
    </location>
</feature>
<evidence type="ECO:0000256" key="1">
    <source>
        <dbReference type="ARBA" id="ARBA00004141"/>
    </source>
</evidence>
<gene>
    <name evidence="12" type="primary">czcD</name>
    <name evidence="12" type="ORF">Pan97_15890</name>
</gene>
<feature type="domain" description="Cation efflux protein cytoplasmic" evidence="11">
    <location>
        <begin position="213"/>
        <end position="285"/>
    </location>
</feature>
<keyword evidence="5" id="KW-0864">Zinc transport</keyword>
<name>A0A518C5S7_9BACT</name>
<keyword evidence="3" id="KW-0813">Transport</keyword>
<dbReference type="SUPFAM" id="SSF161111">
    <property type="entry name" value="Cation efflux protein transmembrane domain-like"/>
    <property type="match status" value="1"/>
</dbReference>
<keyword evidence="8 9" id="KW-0472">Membrane</keyword>
<evidence type="ECO:0000259" key="10">
    <source>
        <dbReference type="Pfam" id="PF01545"/>
    </source>
</evidence>
<dbReference type="InterPro" id="IPR027470">
    <property type="entry name" value="Cation_efflux_CTD"/>
</dbReference>
<evidence type="ECO:0000256" key="5">
    <source>
        <dbReference type="ARBA" id="ARBA00022906"/>
    </source>
</evidence>
<dbReference type="Proteomes" id="UP000318626">
    <property type="component" value="Chromosome"/>
</dbReference>
<keyword evidence="4 9" id="KW-0812">Transmembrane</keyword>
<comment type="subcellular location">
    <subcellularLocation>
        <location evidence="1">Membrane</location>
        <topology evidence="1">Multi-pass membrane protein</topology>
    </subcellularLocation>
</comment>
<dbReference type="InterPro" id="IPR050681">
    <property type="entry name" value="CDF/SLC30A"/>
</dbReference>
<dbReference type="InterPro" id="IPR058533">
    <property type="entry name" value="Cation_efflux_TM"/>
</dbReference>
<dbReference type="RefSeq" id="WP_144971529.1">
    <property type="nucleotide sequence ID" value="NZ_CP036289.1"/>
</dbReference>
<evidence type="ECO:0000256" key="8">
    <source>
        <dbReference type="ARBA" id="ARBA00023136"/>
    </source>
</evidence>
<evidence type="ECO:0000256" key="2">
    <source>
        <dbReference type="ARBA" id="ARBA00008873"/>
    </source>
</evidence>